<accession>A0A0F9MYW5</accession>
<proteinExistence type="predicted"/>
<feature type="transmembrane region" description="Helical" evidence="1">
    <location>
        <begin position="390"/>
        <end position="414"/>
    </location>
</feature>
<feature type="transmembrane region" description="Helical" evidence="1">
    <location>
        <begin position="649"/>
        <end position="669"/>
    </location>
</feature>
<keyword evidence="1" id="KW-0472">Membrane</keyword>
<feature type="transmembrane region" description="Helical" evidence="1">
    <location>
        <begin position="476"/>
        <end position="501"/>
    </location>
</feature>
<sequence length="1037" mass="122036">MKLTKIIRNLIIVIFISFSLLFFFQYLFNSYIIPNNFEISISISLGITIIIIGIFYSFLMTDSHNNRVITIRFLDEYPIKIILIILMSISIFIPPINFSDLIISWAEVPTLNYIRAIILIVGSLYIPGACIFNLALPKSTIHKRLHVEPLLVKLTIYPLISLTYLGSLTLILDFFGFTRVLIFIFLFLSFVILLGLDILFHKKREGLLKSLITRIQISKYVFLLLFIGIGIIIIALGTILSFHPYILSGDRWRGIASSSFTGILDSNPFLIGKVYSAYWGVVSLSLSILSGLPSINANILLFILLYLSITTIYFLIKALLNEIGEKICVLASILGGILFNSYLIIFQFSYQTFSFYSLFISLTLFLIVIKSDHLESRKKLTTENKVLLSLSAIFLIQSFFTYFFPALIGIIFIFLYSLFSDNFKRYTKYLLVFYLFFVIFFIFFNTMTYNFYGFRSIIFLSDFSGINFYFSEISSVFLRYFLVSLLFYSLLLSLLIILIYIHKNRTKISTIIKKAKMKIKMLPKKKYKILYFFMLFLFVIFLLIAVININVLGKFLNLNSVDQESSFFIYYIDLLLGTVGFTGILGILLSYFCYKENKILFFLLLIWIMIIILFASLLLYFRWIQYPTYLVSEIPVNEYKNMIHWYTRLFYYVEIPLSIFASIGLIRLIQKYLVLLKNYHGRFKINAYKSIHKITLLPLISLLIFPILANPIKRIIFWDNYDRSISDEYAQIFGWTSKNVPYNSPILVYPSNPFFKFETDLYLYKTYYLSNIMSTVLSNYEPYDKDLYKWHINNTNNGNVKLFYEEDNRTNVMVMQDKTSYGNISIYKDFRGAQTNGTLSFNLKMDITSENNDGVILVRIYGENNSEGIDFYLNDSYHYYYNDTNDNYEKTNITYGINDWNYYEISFICNQNSSYWNISMNGFQMKNNITEESQFGLKGQPINLSRIQIYNTFKNPDFLILFDDFNFSWEPPLENEYYERILLNDMTKLIYYLNSSKICYFVRDREYSYQDRELIDYFYRITLYEYGSCVIYKSIFS</sequence>
<feature type="transmembrane region" description="Helical" evidence="1">
    <location>
        <begin position="79"/>
        <end position="96"/>
    </location>
</feature>
<feature type="transmembrane region" description="Helical" evidence="1">
    <location>
        <begin position="599"/>
        <end position="621"/>
    </location>
</feature>
<dbReference type="EMBL" id="LAZR01004025">
    <property type="protein sequence ID" value="KKN12515.1"/>
    <property type="molecule type" value="Genomic_DNA"/>
</dbReference>
<organism evidence="2">
    <name type="scientific">marine sediment metagenome</name>
    <dbReference type="NCBI Taxonomy" id="412755"/>
    <lineage>
        <taxon>unclassified sequences</taxon>
        <taxon>metagenomes</taxon>
        <taxon>ecological metagenomes</taxon>
    </lineage>
</organism>
<feature type="transmembrane region" description="Helical" evidence="1">
    <location>
        <begin position="327"/>
        <end position="347"/>
    </location>
</feature>
<feature type="transmembrane region" description="Helical" evidence="1">
    <location>
        <begin position="529"/>
        <end position="549"/>
    </location>
</feature>
<feature type="transmembrane region" description="Helical" evidence="1">
    <location>
        <begin position="426"/>
        <end position="444"/>
    </location>
</feature>
<feature type="transmembrane region" description="Helical" evidence="1">
    <location>
        <begin position="353"/>
        <end position="369"/>
    </location>
</feature>
<name>A0A0F9MYW5_9ZZZZ</name>
<feature type="transmembrane region" description="Helical" evidence="1">
    <location>
        <begin position="181"/>
        <end position="200"/>
    </location>
</feature>
<dbReference type="AlphaFoldDB" id="A0A0F9MYW5"/>
<feature type="transmembrane region" description="Helical" evidence="1">
    <location>
        <begin position="295"/>
        <end position="315"/>
    </location>
</feature>
<keyword evidence="1" id="KW-0812">Transmembrane</keyword>
<gene>
    <name evidence="2" type="ORF">LCGC14_1015660</name>
</gene>
<feature type="transmembrane region" description="Helical" evidence="1">
    <location>
        <begin position="116"/>
        <end position="136"/>
    </location>
</feature>
<feature type="transmembrane region" description="Helical" evidence="1">
    <location>
        <begin position="39"/>
        <end position="59"/>
    </location>
</feature>
<evidence type="ECO:0000313" key="2">
    <source>
        <dbReference type="EMBL" id="KKN12515.1"/>
    </source>
</evidence>
<protein>
    <submittedName>
        <fullName evidence="2">Uncharacterized protein</fullName>
    </submittedName>
</protein>
<feature type="transmembrane region" description="Helical" evidence="1">
    <location>
        <begin position="690"/>
        <end position="709"/>
    </location>
</feature>
<feature type="transmembrane region" description="Helical" evidence="1">
    <location>
        <begin position="7"/>
        <end position="27"/>
    </location>
</feature>
<feature type="transmembrane region" description="Helical" evidence="1">
    <location>
        <begin position="156"/>
        <end position="175"/>
    </location>
</feature>
<feature type="transmembrane region" description="Helical" evidence="1">
    <location>
        <begin position="220"/>
        <end position="242"/>
    </location>
</feature>
<comment type="caution">
    <text evidence="2">The sequence shown here is derived from an EMBL/GenBank/DDBJ whole genome shotgun (WGS) entry which is preliminary data.</text>
</comment>
<evidence type="ECO:0000256" key="1">
    <source>
        <dbReference type="SAM" id="Phobius"/>
    </source>
</evidence>
<reference evidence="2" key="1">
    <citation type="journal article" date="2015" name="Nature">
        <title>Complex archaea that bridge the gap between prokaryotes and eukaryotes.</title>
        <authorList>
            <person name="Spang A."/>
            <person name="Saw J.H."/>
            <person name="Jorgensen S.L."/>
            <person name="Zaremba-Niedzwiedzka K."/>
            <person name="Martijn J."/>
            <person name="Lind A.E."/>
            <person name="van Eijk R."/>
            <person name="Schleper C."/>
            <person name="Guy L."/>
            <person name="Ettema T.J."/>
        </authorList>
    </citation>
    <scope>NUCLEOTIDE SEQUENCE</scope>
</reference>
<feature type="transmembrane region" description="Helical" evidence="1">
    <location>
        <begin position="569"/>
        <end position="592"/>
    </location>
</feature>
<keyword evidence="1" id="KW-1133">Transmembrane helix</keyword>